<proteinExistence type="inferred from homology"/>
<comment type="similarity">
    <text evidence="1">Belongs to the short-chain dehydrogenases/reductases (SDR) family.</text>
</comment>
<dbReference type="InterPro" id="IPR051468">
    <property type="entry name" value="Fungal_SecMetab_SDRs"/>
</dbReference>
<evidence type="ECO:0000256" key="3">
    <source>
        <dbReference type="ARBA" id="ARBA00023002"/>
    </source>
</evidence>
<dbReference type="Proteomes" id="UP001201980">
    <property type="component" value="Unassembled WGS sequence"/>
</dbReference>
<dbReference type="PRINTS" id="PR00081">
    <property type="entry name" value="GDHRDH"/>
</dbReference>
<evidence type="ECO:0000313" key="5">
    <source>
        <dbReference type="Proteomes" id="UP001201980"/>
    </source>
</evidence>
<dbReference type="SUPFAM" id="SSF51735">
    <property type="entry name" value="NAD(P)-binding Rossmann-fold domains"/>
    <property type="match status" value="1"/>
</dbReference>
<dbReference type="InterPro" id="IPR036291">
    <property type="entry name" value="NAD(P)-bd_dom_sf"/>
</dbReference>
<dbReference type="EMBL" id="JAKWBI020000336">
    <property type="protein sequence ID" value="KAJ2896367.1"/>
    <property type="molecule type" value="Genomic_DNA"/>
</dbReference>
<protein>
    <submittedName>
        <fullName evidence="4">Uncharacterized protein</fullName>
    </submittedName>
</protein>
<dbReference type="Gene3D" id="3.40.50.720">
    <property type="entry name" value="NAD(P)-binding Rossmann-like Domain"/>
    <property type="match status" value="1"/>
</dbReference>
<sequence>MSSALSTYLVTGANRGVGKGIVSILLTKPSTTVIGAVRDPSAASVTALSSLPKATDSRLIIVKIDAAVESDPHSAVAILEKDHGISSIDVVVANAGICHTATPVLSSSTEALGEHFAINTAAPLHLLRAAAPLLKKSTSGRPTFVGISSFVGTISGLDLLADFPAVVAPYGASKAALNWLVRRLHFEEKWLLSLALFTLSKFIINSSVLLSNT</sequence>
<keyword evidence="5" id="KW-1185">Reference proteome</keyword>
<name>A0AAD5RKI8_9PEZI</name>
<dbReference type="Pfam" id="PF00106">
    <property type="entry name" value="adh_short"/>
    <property type="match status" value="1"/>
</dbReference>
<comment type="caution">
    <text evidence="4">The sequence shown here is derived from an EMBL/GenBank/DDBJ whole genome shotgun (WGS) entry which is preliminary data.</text>
</comment>
<dbReference type="PANTHER" id="PTHR43544">
    <property type="entry name" value="SHORT-CHAIN DEHYDROGENASE/REDUCTASE"/>
    <property type="match status" value="1"/>
</dbReference>
<dbReference type="AlphaFoldDB" id="A0AAD5RKI8"/>
<evidence type="ECO:0000313" key="4">
    <source>
        <dbReference type="EMBL" id="KAJ2896367.1"/>
    </source>
</evidence>
<evidence type="ECO:0000256" key="2">
    <source>
        <dbReference type="ARBA" id="ARBA00022857"/>
    </source>
</evidence>
<dbReference type="GO" id="GO:0005737">
    <property type="term" value="C:cytoplasm"/>
    <property type="evidence" value="ECO:0007669"/>
    <property type="project" value="TreeGrafter"/>
</dbReference>
<dbReference type="GO" id="GO:0016491">
    <property type="term" value="F:oxidoreductase activity"/>
    <property type="evidence" value="ECO:0007669"/>
    <property type="project" value="UniProtKB-KW"/>
</dbReference>
<reference evidence="4" key="1">
    <citation type="submission" date="2022-07" db="EMBL/GenBank/DDBJ databases">
        <title>Draft genome sequence of Zalerion maritima ATCC 34329, a (micro)plastics degrading marine fungus.</title>
        <authorList>
            <person name="Paco A."/>
            <person name="Goncalves M.F.M."/>
            <person name="Rocha-Santos T.A.P."/>
            <person name="Alves A."/>
        </authorList>
    </citation>
    <scope>NUCLEOTIDE SEQUENCE</scope>
    <source>
        <strain evidence="4">ATCC 34329</strain>
    </source>
</reference>
<accession>A0AAD5RKI8</accession>
<dbReference type="PANTHER" id="PTHR43544:SF7">
    <property type="entry name" value="NADB-LER2"/>
    <property type="match status" value="1"/>
</dbReference>
<gene>
    <name evidence="4" type="ORF">MKZ38_005592</name>
</gene>
<dbReference type="InterPro" id="IPR002347">
    <property type="entry name" value="SDR_fam"/>
</dbReference>
<keyword evidence="2" id="KW-0521">NADP</keyword>
<keyword evidence="3" id="KW-0560">Oxidoreductase</keyword>
<evidence type="ECO:0000256" key="1">
    <source>
        <dbReference type="ARBA" id="ARBA00006484"/>
    </source>
</evidence>
<organism evidence="4 5">
    <name type="scientific">Zalerion maritima</name>
    <dbReference type="NCBI Taxonomy" id="339359"/>
    <lineage>
        <taxon>Eukaryota</taxon>
        <taxon>Fungi</taxon>
        <taxon>Dikarya</taxon>
        <taxon>Ascomycota</taxon>
        <taxon>Pezizomycotina</taxon>
        <taxon>Sordariomycetes</taxon>
        <taxon>Lulworthiomycetidae</taxon>
        <taxon>Lulworthiales</taxon>
        <taxon>Lulworthiaceae</taxon>
        <taxon>Zalerion</taxon>
    </lineage>
</organism>